<comment type="similarity">
    <text evidence="1">Belongs to the CsgA/CsgB family.</text>
</comment>
<protein>
    <recommendedName>
        <fullName evidence="6">Curlin subunit CsgB</fullName>
    </recommendedName>
</protein>
<dbReference type="GO" id="GO:0009289">
    <property type="term" value="C:pilus"/>
    <property type="evidence" value="ECO:0007669"/>
    <property type="project" value="InterPro"/>
</dbReference>
<accession>A0A1B9QUT7</accession>
<keyword evidence="2 3" id="KW-0732">Signal</keyword>
<evidence type="ECO:0000256" key="2">
    <source>
        <dbReference type="ARBA" id="ARBA00022729"/>
    </source>
</evidence>
<dbReference type="GO" id="GO:0007155">
    <property type="term" value="P:cell adhesion"/>
    <property type="evidence" value="ECO:0007669"/>
    <property type="project" value="InterPro"/>
</dbReference>
<name>A0A1B9QUT7_9VIBR</name>
<sequence>MRLDSMKVVSLAVAATLLFSGAVSAAPDYTTDTFSNLDLDGFSELDVAYNNYAEVSLSNTHNSQVIVTQTQIGFSSNKAKVSMTNASGSEVFLNQIGSGNTGVIEQRNGANEASLTQLGHWHEAYIIQDGDFNKADITQFGMSGNVNLAQSNGGNYTKIVDLRGSDYSINQSGDATFVIENSMRRNISIEQ</sequence>
<gene>
    <name evidence="4" type="ORF">A6E14_16055</name>
</gene>
<evidence type="ECO:0000256" key="3">
    <source>
        <dbReference type="SAM" id="SignalP"/>
    </source>
</evidence>
<dbReference type="AlphaFoldDB" id="A0A1B9QUT7"/>
<keyword evidence="5" id="KW-1185">Reference proteome</keyword>
<reference evidence="5" key="1">
    <citation type="submission" date="2016-06" db="EMBL/GenBank/DDBJ databases">
        <authorList>
            <person name="Hehemann J.-H."/>
            <person name="Arevalo P."/>
            <person name="Datta M.S."/>
            <person name="Polz M.F."/>
        </authorList>
    </citation>
    <scope>NUCLEOTIDE SEQUENCE [LARGE SCALE GENOMIC DNA]</scope>
    <source>
        <strain evidence="5">9CSC122</strain>
    </source>
</reference>
<dbReference type="RefSeq" id="WP_065577434.1">
    <property type="nucleotide sequence ID" value="NZ_JBNGCH010000957.1"/>
</dbReference>
<comment type="caution">
    <text evidence="4">The sequence shown here is derived from an EMBL/GenBank/DDBJ whole genome shotgun (WGS) entry which is preliminary data.</text>
</comment>
<feature type="signal peptide" evidence="3">
    <location>
        <begin position="1"/>
        <end position="25"/>
    </location>
</feature>
<evidence type="ECO:0000256" key="1">
    <source>
        <dbReference type="ARBA" id="ARBA00009766"/>
    </source>
</evidence>
<dbReference type="EMBL" id="MAJZ01000957">
    <property type="protein sequence ID" value="OCH71202.1"/>
    <property type="molecule type" value="Genomic_DNA"/>
</dbReference>
<dbReference type="Pfam" id="PF07012">
    <property type="entry name" value="Curlin_rpt"/>
    <property type="match status" value="1"/>
</dbReference>
<evidence type="ECO:0008006" key="6">
    <source>
        <dbReference type="Google" id="ProtNLM"/>
    </source>
</evidence>
<feature type="chain" id="PRO_5008634654" description="Curlin subunit CsgB" evidence="3">
    <location>
        <begin position="26"/>
        <end position="191"/>
    </location>
</feature>
<dbReference type="Proteomes" id="UP000093173">
    <property type="component" value="Unassembled WGS sequence"/>
</dbReference>
<organism evidence="4 5">
    <name type="scientific">Vibrio genomosp. F10</name>
    <dbReference type="NCBI Taxonomy" id="723171"/>
    <lineage>
        <taxon>Bacteria</taxon>
        <taxon>Pseudomonadati</taxon>
        <taxon>Pseudomonadota</taxon>
        <taxon>Gammaproteobacteria</taxon>
        <taxon>Vibrionales</taxon>
        <taxon>Vibrionaceae</taxon>
        <taxon>Vibrio</taxon>
    </lineage>
</organism>
<evidence type="ECO:0000313" key="5">
    <source>
        <dbReference type="Proteomes" id="UP000093173"/>
    </source>
</evidence>
<dbReference type="InterPro" id="IPR009742">
    <property type="entry name" value="Curlin_rpt"/>
</dbReference>
<proteinExistence type="inferred from homology"/>
<evidence type="ECO:0000313" key="4">
    <source>
        <dbReference type="EMBL" id="OCH71202.1"/>
    </source>
</evidence>